<evidence type="ECO:0000313" key="3">
    <source>
        <dbReference type="Proteomes" id="UP001066276"/>
    </source>
</evidence>
<protein>
    <submittedName>
        <fullName evidence="2">Uncharacterized protein</fullName>
    </submittedName>
</protein>
<name>A0AAV7TIF7_PLEWA</name>
<gene>
    <name evidence="2" type="ORF">NDU88_001486</name>
</gene>
<keyword evidence="3" id="KW-1185">Reference proteome</keyword>
<proteinExistence type="predicted"/>
<accession>A0AAV7TIF7</accession>
<evidence type="ECO:0000256" key="1">
    <source>
        <dbReference type="SAM" id="MobiDB-lite"/>
    </source>
</evidence>
<dbReference type="AlphaFoldDB" id="A0AAV7TIF7"/>
<dbReference type="EMBL" id="JANPWB010000006">
    <property type="protein sequence ID" value="KAJ1176203.1"/>
    <property type="molecule type" value="Genomic_DNA"/>
</dbReference>
<comment type="caution">
    <text evidence="2">The sequence shown here is derived from an EMBL/GenBank/DDBJ whole genome shotgun (WGS) entry which is preliminary data.</text>
</comment>
<feature type="region of interest" description="Disordered" evidence="1">
    <location>
        <begin position="1"/>
        <end position="125"/>
    </location>
</feature>
<feature type="compositionally biased region" description="Basic and acidic residues" evidence="1">
    <location>
        <begin position="116"/>
        <end position="125"/>
    </location>
</feature>
<sequence length="125" mass="13932">MGRKRGGPEMPEGGDPEENPGGADRREDWKDRQRPRKSRIGRCPEFLEEERTGADTFTVPTQGRRPLAPGSTRVGPATLQKKRGQARYGVRHGQRGGRRRGHTGTNTTSTDGWGNRVERRGEKKG</sequence>
<feature type="compositionally biased region" description="Basic and acidic residues" evidence="1">
    <location>
        <begin position="23"/>
        <end position="32"/>
    </location>
</feature>
<evidence type="ECO:0000313" key="2">
    <source>
        <dbReference type="EMBL" id="KAJ1176203.1"/>
    </source>
</evidence>
<feature type="compositionally biased region" description="Low complexity" evidence="1">
    <location>
        <begin position="103"/>
        <end position="114"/>
    </location>
</feature>
<dbReference type="Proteomes" id="UP001066276">
    <property type="component" value="Chromosome 3_2"/>
</dbReference>
<organism evidence="2 3">
    <name type="scientific">Pleurodeles waltl</name>
    <name type="common">Iberian ribbed newt</name>
    <dbReference type="NCBI Taxonomy" id="8319"/>
    <lineage>
        <taxon>Eukaryota</taxon>
        <taxon>Metazoa</taxon>
        <taxon>Chordata</taxon>
        <taxon>Craniata</taxon>
        <taxon>Vertebrata</taxon>
        <taxon>Euteleostomi</taxon>
        <taxon>Amphibia</taxon>
        <taxon>Batrachia</taxon>
        <taxon>Caudata</taxon>
        <taxon>Salamandroidea</taxon>
        <taxon>Salamandridae</taxon>
        <taxon>Pleurodelinae</taxon>
        <taxon>Pleurodeles</taxon>
    </lineage>
</organism>
<feature type="compositionally biased region" description="Basic residues" evidence="1">
    <location>
        <begin position="80"/>
        <end position="102"/>
    </location>
</feature>
<reference evidence="2" key="1">
    <citation type="journal article" date="2022" name="bioRxiv">
        <title>Sequencing and chromosome-scale assembly of the giantPleurodeles waltlgenome.</title>
        <authorList>
            <person name="Brown T."/>
            <person name="Elewa A."/>
            <person name="Iarovenko S."/>
            <person name="Subramanian E."/>
            <person name="Araus A.J."/>
            <person name="Petzold A."/>
            <person name="Susuki M."/>
            <person name="Suzuki K.-i.T."/>
            <person name="Hayashi T."/>
            <person name="Toyoda A."/>
            <person name="Oliveira C."/>
            <person name="Osipova E."/>
            <person name="Leigh N.D."/>
            <person name="Simon A."/>
            <person name="Yun M.H."/>
        </authorList>
    </citation>
    <scope>NUCLEOTIDE SEQUENCE</scope>
    <source>
        <strain evidence="2">20211129_DDA</strain>
        <tissue evidence="2">Liver</tissue>
    </source>
</reference>